<name>A0AAE0P8W3_SORBR</name>
<feature type="compositionally biased region" description="Basic and acidic residues" evidence="1">
    <location>
        <begin position="135"/>
        <end position="144"/>
    </location>
</feature>
<evidence type="ECO:0000313" key="4">
    <source>
        <dbReference type="EMBL" id="KAK3395465.1"/>
    </source>
</evidence>
<dbReference type="AlphaFoldDB" id="A0AAE0P8W3"/>
<evidence type="ECO:0000256" key="2">
    <source>
        <dbReference type="SAM" id="Phobius"/>
    </source>
</evidence>
<dbReference type="Proteomes" id="UP001281003">
    <property type="component" value="Unassembled WGS sequence"/>
</dbReference>
<feature type="signal peptide" evidence="3">
    <location>
        <begin position="1"/>
        <end position="21"/>
    </location>
</feature>
<keyword evidence="2" id="KW-0472">Membrane</keyword>
<accession>A0AAE0P8W3</accession>
<proteinExistence type="predicted"/>
<dbReference type="EMBL" id="JAUTDP010000010">
    <property type="protein sequence ID" value="KAK3395465.1"/>
    <property type="molecule type" value="Genomic_DNA"/>
</dbReference>
<feature type="transmembrane region" description="Helical" evidence="2">
    <location>
        <begin position="171"/>
        <end position="194"/>
    </location>
</feature>
<evidence type="ECO:0000256" key="1">
    <source>
        <dbReference type="SAM" id="MobiDB-lite"/>
    </source>
</evidence>
<organism evidence="4 5">
    <name type="scientific">Sordaria brevicollis</name>
    <dbReference type="NCBI Taxonomy" id="83679"/>
    <lineage>
        <taxon>Eukaryota</taxon>
        <taxon>Fungi</taxon>
        <taxon>Dikarya</taxon>
        <taxon>Ascomycota</taxon>
        <taxon>Pezizomycotina</taxon>
        <taxon>Sordariomycetes</taxon>
        <taxon>Sordariomycetidae</taxon>
        <taxon>Sordariales</taxon>
        <taxon>Sordariaceae</taxon>
        <taxon>Sordaria</taxon>
    </lineage>
</organism>
<feature type="chain" id="PRO_5042225588" description="Extracellular membrane protein CFEM domain-containing protein" evidence="3">
    <location>
        <begin position="22"/>
        <end position="239"/>
    </location>
</feature>
<reference evidence="4" key="2">
    <citation type="submission" date="2023-07" db="EMBL/GenBank/DDBJ databases">
        <authorList>
            <consortium name="Lawrence Berkeley National Laboratory"/>
            <person name="Haridas S."/>
            <person name="Hensen N."/>
            <person name="Bonometti L."/>
            <person name="Westerberg I."/>
            <person name="Brannstrom I.O."/>
            <person name="Guillou S."/>
            <person name="Cros-Aarteil S."/>
            <person name="Calhoun S."/>
            <person name="Kuo A."/>
            <person name="Mondo S."/>
            <person name="Pangilinan J."/>
            <person name="Riley R."/>
            <person name="LaButti K."/>
            <person name="Andreopoulos B."/>
            <person name="Lipzen A."/>
            <person name="Chen C."/>
            <person name="Yanf M."/>
            <person name="Daum C."/>
            <person name="Ng V."/>
            <person name="Clum A."/>
            <person name="Steindorff A."/>
            <person name="Ohm R."/>
            <person name="Martin F."/>
            <person name="Silar P."/>
            <person name="Natvig D."/>
            <person name="Lalanne C."/>
            <person name="Gautier V."/>
            <person name="Ament-velasquez S.L."/>
            <person name="Kruys A."/>
            <person name="Hutchinson M.I."/>
            <person name="Powell A.J."/>
            <person name="Barry K."/>
            <person name="Miller A.N."/>
            <person name="Grigoriev I.V."/>
            <person name="Debuchy R."/>
            <person name="Gladieux P."/>
            <person name="Thoren M.H."/>
            <person name="Johannesson H."/>
        </authorList>
    </citation>
    <scope>NUCLEOTIDE SEQUENCE</scope>
    <source>
        <strain evidence="4">FGSC 1904</strain>
    </source>
</reference>
<protein>
    <recommendedName>
        <fullName evidence="6">Extracellular membrane protein CFEM domain-containing protein</fullName>
    </recommendedName>
</protein>
<keyword evidence="3" id="KW-0732">Signal</keyword>
<sequence>MSSKITLAFITGLSLTTFANAEVPISIFSYTPYLQQRECVKDCIWHSGSTATDLIIALGCSGPWVNECYCSGDDNYEHARTASSFLRGCVADSCRTPPSNTLVTSAFGVYNDYCAEAGMDIPLVVASTTSSEPEMSIKESKSGSKGEPTASVESGDGPSSTDTGLSTGAKIGLAVGSTAGALALAISAVITWRLKVKARMSLPRRKDTEVKDNDTGRTEAPRLQLIRHSGLPSASTRYN</sequence>
<comment type="caution">
    <text evidence="4">The sequence shown here is derived from an EMBL/GenBank/DDBJ whole genome shotgun (WGS) entry which is preliminary data.</text>
</comment>
<evidence type="ECO:0000313" key="5">
    <source>
        <dbReference type="Proteomes" id="UP001281003"/>
    </source>
</evidence>
<keyword evidence="5" id="KW-1185">Reference proteome</keyword>
<keyword evidence="2" id="KW-1133">Transmembrane helix</keyword>
<evidence type="ECO:0000256" key="3">
    <source>
        <dbReference type="SAM" id="SignalP"/>
    </source>
</evidence>
<reference evidence="4" key="1">
    <citation type="journal article" date="2023" name="Mol. Phylogenet. Evol.">
        <title>Genome-scale phylogeny and comparative genomics of the fungal order Sordariales.</title>
        <authorList>
            <person name="Hensen N."/>
            <person name="Bonometti L."/>
            <person name="Westerberg I."/>
            <person name="Brannstrom I.O."/>
            <person name="Guillou S."/>
            <person name="Cros-Aarteil S."/>
            <person name="Calhoun S."/>
            <person name="Haridas S."/>
            <person name="Kuo A."/>
            <person name="Mondo S."/>
            <person name="Pangilinan J."/>
            <person name="Riley R."/>
            <person name="LaButti K."/>
            <person name="Andreopoulos B."/>
            <person name="Lipzen A."/>
            <person name="Chen C."/>
            <person name="Yan M."/>
            <person name="Daum C."/>
            <person name="Ng V."/>
            <person name="Clum A."/>
            <person name="Steindorff A."/>
            <person name="Ohm R.A."/>
            <person name="Martin F."/>
            <person name="Silar P."/>
            <person name="Natvig D.O."/>
            <person name="Lalanne C."/>
            <person name="Gautier V."/>
            <person name="Ament-Velasquez S.L."/>
            <person name="Kruys A."/>
            <person name="Hutchinson M.I."/>
            <person name="Powell A.J."/>
            <person name="Barry K."/>
            <person name="Miller A.N."/>
            <person name="Grigoriev I.V."/>
            <person name="Debuchy R."/>
            <person name="Gladieux P."/>
            <person name="Hiltunen Thoren M."/>
            <person name="Johannesson H."/>
        </authorList>
    </citation>
    <scope>NUCLEOTIDE SEQUENCE</scope>
    <source>
        <strain evidence="4">FGSC 1904</strain>
    </source>
</reference>
<keyword evidence="2" id="KW-0812">Transmembrane</keyword>
<feature type="region of interest" description="Disordered" evidence="1">
    <location>
        <begin position="129"/>
        <end position="164"/>
    </location>
</feature>
<gene>
    <name evidence="4" type="ORF">B0T20DRAFT_35548</name>
</gene>
<evidence type="ECO:0008006" key="6">
    <source>
        <dbReference type="Google" id="ProtNLM"/>
    </source>
</evidence>